<evidence type="ECO:0000313" key="2">
    <source>
        <dbReference type="Proteomes" id="UP001157502"/>
    </source>
</evidence>
<reference evidence="1" key="1">
    <citation type="submission" date="2021-05" db="EMBL/GenBank/DDBJ databases">
        <authorList>
            <person name="Pan Q."/>
            <person name="Jouanno E."/>
            <person name="Zahm M."/>
            <person name="Klopp C."/>
            <person name="Cabau C."/>
            <person name="Louis A."/>
            <person name="Berthelot C."/>
            <person name="Parey E."/>
            <person name="Roest Crollius H."/>
            <person name="Montfort J."/>
            <person name="Robinson-Rechavi M."/>
            <person name="Bouchez O."/>
            <person name="Lampietro C."/>
            <person name="Lopez Roques C."/>
            <person name="Donnadieu C."/>
            <person name="Postlethwait J."/>
            <person name="Bobe J."/>
            <person name="Dillon D."/>
            <person name="Chandos A."/>
            <person name="von Hippel F."/>
            <person name="Guiguen Y."/>
        </authorList>
    </citation>
    <scope>NUCLEOTIDE SEQUENCE</scope>
    <source>
        <strain evidence="1">YG-Jan2019</strain>
    </source>
</reference>
<accession>A0ACC2HKI5</accession>
<proteinExistence type="predicted"/>
<keyword evidence="2" id="KW-1185">Reference proteome</keyword>
<dbReference type="EMBL" id="CM055728">
    <property type="protein sequence ID" value="KAJ8016260.1"/>
    <property type="molecule type" value="Genomic_DNA"/>
</dbReference>
<evidence type="ECO:0000313" key="1">
    <source>
        <dbReference type="EMBL" id="KAJ8016260.1"/>
    </source>
</evidence>
<organism evidence="1 2">
    <name type="scientific">Dallia pectoralis</name>
    <name type="common">Alaska blackfish</name>
    <dbReference type="NCBI Taxonomy" id="75939"/>
    <lineage>
        <taxon>Eukaryota</taxon>
        <taxon>Metazoa</taxon>
        <taxon>Chordata</taxon>
        <taxon>Craniata</taxon>
        <taxon>Vertebrata</taxon>
        <taxon>Euteleostomi</taxon>
        <taxon>Actinopterygii</taxon>
        <taxon>Neopterygii</taxon>
        <taxon>Teleostei</taxon>
        <taxon>Protacanthopterygii</taxon>
        <taxon>Esociformes</taxon>
        <taxon>Umbridae</taxon>
        <taxon>Dallia</taxon>
    </lineage>
</organism>
<comment type="caution">
    <text evidence="1">The sequence shown here is derived from an EMBL/GenBank/DDBJ whole genome shotgun (WGS) entry which is preliminary data.</text>
</comment>
<gene>
    <name evidence="1" type="ORF">DPEC_G00005360</name>
</gene>
<dbReference type="Proteomes" id="UP001157502">
    <property type="component" value="Chromosome 1"/>
</dbReference>
<name>A0ACC2HKI5_DALPE</name>
<protein>
    <submittedName>
        <fullName evidence="1">Uncharacterized protein</fullName>
    </submittedName>
</protein>
<sequence length="384" mass="42534">MSGPGPDMSGPGPDRRGPGPDRRGPGPDMSGPGPDRRGPGPDRRGPGPDRRGPGPDRRGPGPDMRGPGPDMRDTRQDMRGQSPDMRGPHSDMTCLDRETCPEMQCSDPDISPAIRGHFQSNNFVGPRGVNSLRFQRLRGPRPLRSNQPRGLFSGHCAVRGQPRFDSPQPVVRPLRHKAGLLPTPPEGLISLPNNSPDAFLEDQWQNSYSPEIRRTSHPGEDCEIRHYGDRKSQSEDHGHCSNPRTRGNFQGSASHLSQERLLPENKRDRDRGHGRLWNRVTGRPVSIDRAEVRGRELNRPREVEGENQKTSTERDKDIVRAKSGQGDANRDPSLHKLSLSKDSDRDKLKDGSGKEEDKMGGNIDLVDSKDTPQTDTPQKSKDIV</sequence>